<feature type="transmembrane region" description="Helical" evidence="7">
    <location>
        <begin position="313"/>
        <end position="332"/>
    </location>
</feature>
<feature type="transmembrane region" description="Helical" evidence="7">
    <location>
        <begin position="229"/>
        <end position="253"/>
    </location>
</feature>
<dbReference type="Pfam" id="PF00860">
    <property type="entry name" value="Xan_ur_permease"/>
    <property type="match status" value="1"/>
</dbReference>
<gene>
    <name evidence="8" type="ORF">KAJ83_01405</name>
</gene>
<evidence type="ECO:0000313" key="9">
    <source>
        <dbReference type="Proteomes" id="UP000672602"/>
    </source>
</evidence>
<keyword evidence="3" id="KW-0813">Transport</keyword>
<feature type="transmembrane region" description="Helical" evidence="7">
    <location>
        <begin position="403"/>
        <end position="422"/>
    </location>
</feature>
<evidence type="ECO:0000256" key="3">
    <source>
        <dbReference type="ARBA" id="ARBA00022448"/>
    </source>
</evidence>
<dbReference type="Proteomes" id="UP000672602">
    <property type="component" value="Unassembled WGS sequence"/>
</dbReference>
<feature type="transmembrane region" description="Helical" evidence="7">
    <location>
        <begin position="379"/>
        <end position="397"/>
    </location>
</feature>
<dbReference type="GO" id="GO:0042907">
    <property type="term" value="F:xanthine transmembrane transporter activity"/>
    <property type="evidence" value="ECO:0007669"/>
    <property type="project" value="TreeGrafter"/>
</dbReference>
<dbReference type="InterPro" id="IPR006042">
    <property type="entry name" value="Xan_ur_permease"/>
</dbReference>
<keyword evidence="6 7" id="KW-0472">Membrane</keyword>
<comment type="caution">
    <text evidence="8">The sequence shown here is derived from an EMBL/GenBank/DDBJ whole genome shotgun (WGS) entry which is preliminary data.</text>
</comment>
<feature type="transmembrane region" description="Helical" evidence="7">
    <location>
        <begin position="344"/>
        <end position="367"/>
    </location>
</feature>
<dbReference type="NCBIfam" id="TIGR00801">
    <property type="entry name" value="ncs2"/>
    <property type="match status" value="1"/>
</dbReference>
<proteinExistence type="inferred from homology"/>
<comment type="similarity">
    <text evidence="2">Belongs to the nucleobase:cation symporter-2 (NCS2) (TC 2.A.40) family.</text>
</comment>
<feature type="transmembrane region" description="Helical" evidence="7">
    <location>
        <begin position="165"/>
        <end position="183"/>
    </location>
</feature>
<dbReference type="AlphaFoldDB" id="A0A8J7V2D6"/>
<dbReference type="PANTHER" id="PTHR42810">
    <property type="entry name" value="PURINE PERMEASE C1399.01C-RELATED"/>
    <property type="match status" value="1"/>
</dbReference>
<dbReference type="EMBL" id="JAGMWN010000001">
    <property type="protein sequence ID" value="MBP5855649.1"/>
    <property type="molecule type" value="Genomic_DNA"/>
</dbReference>
<dbReference type="PROSITE" id="PS01116">
    <property type="entry name" value="XANTH_URACIL_PERMASE"/>
    <property type="match status" value="1"/>
</dbReference>
<reference evidence="8" key="1">
    <citation type="submission" date="2021-04" db="EMBL/GenBank/DDBJ databases">
        <authorList>
            <person name="Zhang D.-C."/>
        </authorList>
    </citation>
    <scope>NUCLEOTIDE SEQUENCE</scope>
    <source>
        <strain evidence="8">CGMCC 1.15697</strain>
    </source>
</reference>
<sequence>MAVSDDRRVALDLHEKPAAPAWALLSLQHLFAMFGATVLVPLITGLSPAVALVASGSGTLLYMLVTKGGIPAYLGSSFAFIAPILAASATAGPEGALVGCFVAGLVYVVISTLIRFFGVNWLMRLLPPVVVGPVIMVIGLGLASVAVDMATKGGVGADFTYNGTYFAVALASLLVAILCATLVRNFLSMIPVLVGIWAGYLIALPLGLVDFQQVVDAPFFQVPDFSIPFVTYSPNIQQAIIVSFLAAAIVPVAEHIGDQMVLSKVVGRNFLRRPGLGRSLLGDGLATILASLIGGPPNTTYGENIGVLAVTRVFSVFVVGGAAVLAIIFGFIGKVSAFISTIPVPVMGGISIMLFGIIAASGLRMMIDNRVDLGHTRNLVIASVILTIGVGGALIQVSENLQVAGMALAAIVGVVLNLLLPGRPDASENERMFEALGE</sequence>
<evidence type="ECO:0000256" key="4">
    <source>
        <dbReference type="ARBA" id="ARBA00022692"/>
    </source>
</evidence>
<keyword evidence="5 7" id="KW-1133">Transmembrane helix</keyword>
<name>A0A8J7V2D6_9PROT</name>
<dbReference type="PANTHER" id="PTHR42810:SF2">
    <property type="entry name" value="PURINE PERMEASE C1399.01C-RELATED"/>
    <property type="match status" value="1"/>
</dbReference>
<dbReference type="RefSeq" id="WP_210680227.1">
    <property type="nucleotide sequence ID" value="NZ_JAGMWN010000001.1"/>
</dbReference>
<dbReference type="GO" id="GO:0005886">
    <property type="term" value="C:plasma membrane"/>
    <property type="evidence" value="ECO:0007669"/>
    <property type="project" value="UniProtKB-ARBA"/>
</dbReference>
<organism evidence="8 9">
    <name type="scientific">Marivibrio halodurans</name>
    <dbReference type="NCBI Taxonomy" id="2039722"/>
    <lineage>
        <taxon>Bacteria</taxon>
        <taxon>Pseudomonadati</taxon>
        <taxon>Pseudomonadota</taxon>
        <taxon>Alphaproteobacteria</taxon>
        <taxon>Rhodospirillales</taxon>
        <taxon>Rhodospirillaceae</taxon>
        <taxon>Marivibrio</taxon>
    </lineage>
</organism>
<evidence type="ECO:0000313" key="8">
    <source>
        <dbReference type="EMBL" id="MBP5855649.1"/>
    </source>
</evidence>
<feature type="transmembrane region" description="Helical" evidence="7">
    <location>
        <begin position="96"/>
        <end position="118"/>
    </location>
</feature>
<evidence type="ECO:0000256" key="7">
    <source>
        <dbReference type="SAM" id="Phobius"/>
    </source>
</evidence>
<feature type="transmembrane region" description="Helical" evidence="7">
    <location>
        <begin position="190"/>
        <end position="209"/>
    </location>
</feature>
<evidence type="ECO:0000256" key="6">
    <source>
        <dbReference type="ARBA" id="ARBA00023136"/>
    </source>
</evidence>
<evidence type="ECO:0000256" key="1">
    <source>
        <dbReference type="ARBA" id="ARBA00004141"/>
    </source>
</evidence>
<evidence type="ECO:0000256" key="5">
    <source>
        <dbReference type="ARBA" id="ARBA00022989"/>
    </source>
</evidence>
<comment type="subcellular location">
    <subcellularLocation>
        <location evidence="1">Membrane</location>
        <topology evidence="1">Multi-pass membrane protein</topology>
    </subcellularLocation>
</comment>
<feature type="transmembrane region" description="Helical" evidence="7">
    <location>
        <begin position="125"/>
        <end position="145"/>
    </location>
</feature>
<keyword evidence="4 7" id="KW-0812">Transmembrane</keyword>
<evidence type="ECO:0000256" key="2">
    <source>
        <dbReference type="ARBA" id="ARBA00008821"/>
    </source>
</evidence>
<keyword evidence="9" id="KW-1185">Reference proteome</keyword>
<protein>
    <submittedName>
        <fullName evidence="8">Uracil permease</fullName>
    </submittedName>
</protein>
<accession>A0A8J7V2D6</accession>
<dbReference type="InterPro" id="IPR006043">
    <property type="entry name" value="NCS2"/>
</dbReference>